<feature type="domain" description="PDZ" evidence="5">
    <location>
        <begin position="92"/>
        <end position="175"/>
    </location>
</feature>
<reference evidence="7" key="1">
    <citation type="submission" date="2025-08" db="UniProtKB">
        <authorList>
            <consortium name="RefSeq"/>
        </authorList>
    </citation>
    <scope>IDENTIFICATION</scope>
    <source>
        <tissue evidence="7">Total insect</tissue>
    </source>
</reference>
<dbReference type="InterPro" id="IPR041489">
    <property type="entry name" value="PDZ_6"/>
</dbReference>
<dbReference type="GO" id="GO:0005634">
    <property type="term" value="C:nucleus"/>
    <property type="evidence" value="ECO:0007669"/>
    <property type="project" value="TreeGrafter"/>
</dbReference>
<evidence type="ECO:0000313" key="6">
    <source>
        <dbReference type="Proteomes" id="UP000515158"/>
    </source>
</evidence>
<dbReference type="InParanoid" id="A0A6P8YXM9"/>
<sequence>MEESMEVVSETSRGSVLKIIEEKDKIEKEIEALMGVLSTNRVGMHDPLVDAEGYPRQDIDVYQVRHARHRIVCLQNDHKSLMKEIERGIHALHSGGSSNENDEAMQEPQPVGDTIAVVNKVTPGSPASLAGLEVLDRIIEFGSVNSANFRSLANIGFVADSSKNRPVTVVVLRDNRIVRLSITPKPWLGPGLLGCNIVLPENVDR</sequence>
<accession>A0A6P8YXM9</accession>
<dbReference type="InterPro" id="IPR001478">
    <property type="entry name" value="PDZ"/>
</dbReference>
<evidence type="ECO:0000259" key="5">
    <source>
        <dbReference type="SMART" id="SM00228"/>
    </source>
</evidence>
<evidence type="ECO:0000313" key="7">
    <source>
        <dbReference type="RefSeq" id="XP_034238977.1"/>
    </source>
</evidence>
<dbReference type="FunFam" id="2.30.42.10:FF:000107">
    <property type="entry name" value="26S proteasome non-ATPase regulatory subunit 9"/>
    <property type="match status" value="1"/>
</dbReference>
<organism evidence="7">
    <name type="scientific">Thrips palmi</name>
    <name type="common">Melon thrips</name>
    <dbReference type="NCBI Taxonomy" id="161013"/>
    <lineage>
        <taxon>Eukaryota</taxon>
        <taxon>Metazoa</taxon>
        <taxon>Ecdysozoa</taxon>
        <taxon>Arthropoda</taxon>
        <taxon>Hexapoda</taxon>
        <taxon>Insecta</taxon>
        <taxon>Pterygota</taxon>
        <taxon>Neoptera</taxon>
        <taxon>Paraneoptera</taxon>
        <taxon>Thysanoptera</taxon>
        <taxon>Terebrantia</taxon>
        <taxon>Thripoidea</taxon>
        <taxon>Thripidae</taxon>
        <taxon>Thrips</taxon>
    </lineage>
</organism>
<dbReference type="Gene3D" id="6.10.140.1710">
    <property type="match status" value="1"/>
</dbReference>
<dbReference type="SMART" id="SM00228">
    <property type="entry name" value="PDZ"/>
    <property type="match status" value="1"/>
</dbReference>
<evidence type="ECO:0000256" key="2">
    <source>
        <dbReference type="ARBA" id="ARBA00014937"/>
    </source>
</evidence>
<dbReference type="GO" id="GO:0070682">
    <property type="term" value="P:proteasome regulatory particle assembly"/>
    <property type="evidence" value="ECO:0007669"/>
    <property type="project" value="InterPro"/>
</dbReference>
<dbReference type="GeneID" id="117643913"/>
<evidence type="ECO:0000256" key="3">
    <source>
        <dbReference type="ARBA" id="ARBA00023186"/>
    </source>
</evidence>
<dbReference type="InterPro" id="IPR036034">
    <property type="entry name" value="PDZ_sf"/>
</dbReference>
<keyword evidence="7" id="KW-0647">Proteasome</keyword>
<dbReference type="PANTHER" id="PTHR12651">
    <property type="entry name" value="26S PROTEASOME NON-ATPASE REGULATORY SUBUNIT 9"/>
    <property type="match status" value="1"/>
</dbReference>
<dbReference type="InterPro" id="IPR035269">
    <property type="entry name" value="PSMD9"/>
</dbReference>
<dbReference type="AlphaFoldDB" id="A0A6P8YXM9"/>
<dbReference type="KEGG" id="tpal:117643913"/>
<dbReference type="SUPFAM" id="SSF50156">
    <property type="entry name" value="PDZ domain-like"/>
    <property type="match status" value="1"/>
</dbReference>
<proteinExistence type="inferred from homology"/>
<protein>
    <recommendedName>
        <fullName evidence="2">26S proteasome non-ATPase regulatory subunit 9</fullName>
    </recommendedName>
    <alternativeName>
        <fullName evidence="4">26S proteasome regulatory subunit p27</fullName>
    </alternativeName>
</protein>
<dbReference type="Proteomes" id="UP000515158">
    <property type="component" value="Unplaced"/>
</dbReference>
<dbReference type="GO" id="GO:0000502">
    <property type="term" value="C:proteasome complex"/>
    <property type="evidence" value="ECO:0007669"/>
    <property type="project" value="UniProtKB-KW"/>
</dbReference>
<dbReference type="RefSeq" id="XP_034238977.1">
    <property type="nucleotide sequence ID" value="XM_034383086.1"/>
</dbReference>
<dbReference type="GO" id="GO:0005737">
    <property type="term" value="C:cytoplasm"/>
    <property type="evidence" value="ECO:0007669"/>
    <property type="project" value="TreeGrafter"/>
</dbReference>
<comment type="similarity">
    <text evidence="1">Belongs to the proteasome subunit p27 family.</text>
</comment>
<keyword evidence="6" id="KW-1185">Reference proteome</keyword>
<name>A0A6P8YXM9_THRPL</name>
<dbReference type="Pfam" id="PF18265">
    <property type="entry name" value="Nas2_N"/>
    <property type="match status" value="1"/>
</dbReference>
<keyword evidence="3" id="KW-0143">Chaperone</keyword>
<dbReference type="PANTHER" id="PTHR12651:SF1">
    <property type="entry name" value="26S PROTEASOME NON-ATPASE REGULATORY SUBUNIT 9"/>
    <property type="match status" value="1"/>
</dbReference>
<dbReference type="Pfam" id="PF17820">
    <property type="entry name" value="PDZ_6"/>
    <property type="match status" value="1"/>
</dbReference>
<evidence type="ECO:0000256" key="4">
    <source>
        <dbReference type="ARBA" id="ARBA00030007"/>
    </source>
</evidence>
<dbReference type="InterPro" id="IPR040815">
    <property type="entry name" value="Nas2_N"/>
</dbReference>
<dbReference type="FunCoup" id="A0A6P8YXM9">
    <property type="interactions" value="2602"/>
</dbReference>
<dbReference type="Gene3D" id="2.30.42.10">
    <property type="match status" value="1"/>
</dbReference>
<gene>
    <name evidence="7" type="primary">LOC117643913</name>
</gene>
<dbReference type="OrthoDB" id="72325at2759"/>
<evidence type="ECO:0000256" key="1">
    <source>
        <dbReference type="ARBA" id="ARBA00005256"/>
    </source>
</evidence>